<reference evidence="2" key="1">
    <citation type="submission" date="2016-02" db="EMBL/GenBank/DDBJ databases">
        <title>Genome sequence of Bacillus trypoxylicola KCTC 13244(T).</title>
        <authorList>
            <person name="Jeong H."/>
            <person name="Park S.-H."/>
            <person name="Choi S.-K."/>
        </authorList>
    </citation>
    <scope>NUCLEOTIDE SEQUENCE [LARGE SCALE GENOMIC DNA]</scope>
    <source>
        <strain evidence="2">KCTC 13244</strain>
    </source>
</reference>
<dbReference type="InterPro" id="IPR043129">
    <property type="entry name" value="ATPase_NBD"/>
</dbReference>
<protein>
    <submittedName>
        <fullName evidence="2">Cell division protein</fullName>
    </submittedName>
</protein>
<evidence type="ECO:0000259" key="1">
    <source>
        <dbReference type="SMART" id="SM00842"/>
    </source>
</evidence>
<dbReference type="STRING" id="519424.AZF04_12800"/>
<dbReference type="RefSeq" id="WP_061950138.1">
    <property type="nucleotide sequence ID" value="NZ_LTAO01000038.1"/>
</dbReference>
<feature type="domain" description="SHS2" evidence="1">
    <location>
        <begin position="9"/>
        <end position="206"/>
    </location>
</feature>
<evidence type="ECO:0000313" key="3">
    <source>
        <dbReference type="Proteomes" id="UP000075806"/>
    </source>
</evidence>
<comment type="caution">
    <text evidence="2">The sequence shown here is derived from an EMBL/GenBank/DDBJ whole genome shotgun (WGS) entry which is preliminary data.</text>
</comment>
<dbReference type="InterPro" id="IPR050696">
    <property type="entry name" value="FtsA/MreB"/>
</dbReference>
<dbReference type="Gene3D" id="3.30.420.40">
    <property type="match status" value="2"/>
</dbReference>
<dbReference type="OrthoDB" id="9768127at2"/>
<name>A0A161P7P2_9BACI</name>
<dbReference type="EMBL" id="LTAO01000038">
    <property type="protein sequence ID" value="KYG26678.1"/>
    <property type="molecule type" value="Genomic_DNA"/>
</dbReference>
<dbReference type="SUPFAM" id="SSF53067">
    <property type="entry name" value="Actin-like ATPase domain"/>
    <property type="match status" value="2"/>
</dbReference>
<keyword evidence="3" id="KW-1185">Reference proteome</keyword>
<organism evidence="2 3">
    <name type="scientific">Alkalihalobacillus trypoxylicola</name>
    <dbReference type="NCBI Taxonomy" id="519424"/>
    <lineage>
        <taxon>Bacteria</taxon>
        <taxon>Bacillati</taxon>
        <taxon>Bacillota</taxon>
        <taxon>Bacilli</taxon>
        <taxon>Bacillales</taxon>
        <taxon>Bacillaceae</taxon>
        <taxon>Alkalihalobacillus</taxon>
    </lineage>
</organism>
<dbReference type="PANTHER" id="PTHR32432:SF3">
    <property type="entry name" value="ETHANOLAMINE UTILIZATION PROTEIN EUTJ"/>
    <property type="match status" value="1"/>
</dbReference>
<gene>
    <name evidence="2" type="ORF">AZF04_12800</name>
</gene>
<dbReference type="SMART" id="SM00842">
    <property type="entry name" value="FtsA"/>
    <property type="match status" value="1"/>
</dbReference>
<dbReference type="AlphaFoldDB" id="A0A161P7P2"/>
<dbReference type="PANTHER" id="PTHR32432">
    <property type="entry name" value="CELL DIVISION PROTEIN FTSA-RELATED"/>
    <property type="match status" value="1"/>
</dbReference>
<sequence>MDLSNENTLFALDIGTRSVVGLLLKPKGEKFELLDMEIVEHEERSMLDGQIHDVPSVAHVINKVKNSLELKHGPLKKVCVAAAGRSLKTKRAAYETTITGKPVLTHDDVLHLELSAVQQAQFELAQNDESQSSLHYFCVGYSVLNYQLDSDIIGSLIDQNGEKATVEVIATFLPKVVVESLLAALNRADLELEALTLEPIAAINVLIPPSMRRLNVALVDIGAGTSDIALTAENTVVAYGMVPIAGDEITEAISDHFLLDFPEAERVKREIHGNEQITFLDILGFEASHTKEEMIAPIREQIVQLAKKIAHEIIILNGKPPQAVMLVGGGSLTPELTKHLAQILKLPENRVAIRGADAIQKLEKSEVLPVGPDLVTPVGIAIAAKENPIEYMSITVNEQKVRLFDIKNLTVGDALLARGIEMGKLYGKPGLAIMVTISGKLISVPGELGEAPTLLKNGEATTLDARIYANDEIVVKQGKDGKQASVTIYDLYGDEPNLPLIINDEKIEISASFTQNGVKASKQHTVMDRDVIDVLYPKSIQDVLQSLQINSKYYEPISVQYQNKDIKLFHSDQIIVKNEKQAFLDDHIQKHEHLQFQTLKNKPTCTLADFVQQLELSIEKSIQIFFNDELITLKKNIYRFEKNGQPLSLSSLLTEGDHISVSKSEETSFILQDVFAVQEINIPTGGRAHIELTKNGASTGYADSIIDGDKIELLIHQES</sequence>
<dbReference type="Proteomes" id="UP000075806">
    <property type="component" value="Unassembled WGS sequence"/>
</dbReference>
<proteinExistence type="predicted"/>
<keyword evidence="2" id="KW-0132">Cell division</keyword>
<evidence type="ECO:0000313" key="2">
    <source>
        <dbReference type="EMBL" id="KYG26678.1"/>
    </source>
</evidence>
<dbReference type="CDD" id="cd24004">
    <property type="entry name" value="ASKHA_NBD_PilM-like"/>
    <property type="match status" value="1"/>
</dbReference>
<dbReference type="InterPro" id="IPR003494">
    <property type="entry name" value="SHS2_FtsA"/>
</dbReference>
<dbReference type="Pfam" id="PF14450">
    <property type="entry name" value="FtsA"/>
    <property type="match status" value="1"/>
</dbReference>
<dbReference type="GO" id="GO:0051301">
    <property type="term" value="P:cell division"/>
    <property type="evidence" value="ECO:0007669"/>
    <property type="project" value="UniProtKB-KW"/>
</dbReference>
<accession>A0A161P7P2</accession>
<keyword evidence="2" id="KW-0131">Cell cycle</keyword>